<name>A0A150WCS6_BDEBC</name>
<accession>A0A150WCS6</accession>
<sequence>MLKTLRVITIVAAMGLLVSGCSTTEKNSDTPDGAFAIAQEYDEGERYEEAIRRYTEVKNKFPYSNFATKAELAIADVYFKQESYAESQVAYQMFKELHPTAPQSDYVQFRIGMSYYNQLPTTIDRDLTLANDAILNLSEVIKKYPNSQYVTEAKEKRSAAIKMLAEKEEYIADFYFKRKIFDSALPRYEGLYNNYRNLGFDAKALSRAAICAAKIGDSARAKKYQELLAKDFPDSKEFKAATKEIE</sequence>
<keyword evidence="3" id="KW-0998">Cell outer membrane</keyword>
<dbReference type="RefSeq" id="WP_063244982.1">
    <property type="nucleotide sequence ID" value="NZ_LUKF01000019.1"/>
</dbReference>
<evidence type="ECO:0000313" key="6">
    <source>
        <dbReference type="Proteomes" id="UP000075391"/>
    </source>
</evidence>
<dbReference type="InterPro" id="IPR017689">
    <property type="entry name" value="BamD"/>
</dbReference>
<dbReference type="SUPFAM" id="SSF48452">
    <property type="entry name" value="TPR-like"/>
    <property type="match status" value="1"/>
</dbReference>
<dbReference type="AlphaFoldDB" id="A0A150WCS6"/>
<evidence type="ECO:0000256" key="1">
    <source>
        <dbReference type="ARBA" id="ARBA00022729"/>
    </source>
</evidence>
<dbReference type="HAMAP" id="MF_00922">
    <property type="entry name" value="OM_assembly_BamD"/>
    <property type="match status" value="1"/>
</dbReference>
<protein>
    <submittedName>
        <fullName evidence="5">Competence protein ComL</fullName>
    </submittedName>
</protein>
<organism evidence="5 6">
    <name type="scientific">Bdellovibrio bacteriovorus</name>
    <dbReference type="NCBI Taxonomy" id="959"/>
    <lineage>
        <taxon>Bacteria</taxon>
        <taxon>Pseudomonadati</taxon>
        <taxon>Bdellovibrionota</taxon>
        <taxon>Bdellovibrionia</taxon>
        <taxon>Bdellovibrionales</taxon>
        <taxon>Pseudobdellovibrionaceae</taxon>
        <taxon>Bdellovibrio</taxon>
    </lineage>
</organism>
<gene>
    <name evidence="5" type="ORF">AZI85_12050</name>
</gene>
<keyword evidence="1" id="KW-0732">Signal</keyword>
<proteinExistence type="inferred from homology"/>
<dbReference type="NCBIfam" id="TIGR03302">
    <property type="entry name" value="OM_YfiO"/>
    <property type="match status" value="1"/>
</dbReference>
<dbReference type="PROSITE" id="PS51257">
    <property type="entry name" value="PROKAR_LIPOPROTEIN"/>
    <property type="match status" value="1"/>
</dbReference>
<evidence type="ECO:0000259" key="4">
    <source>
        <dbReference type="Pfam" id="PF13525"/>
    </source>
</evidence>
<evidence type="ECO:0000256" key="2">
    <source>
        <dbReference type="ARBA" id="ARBA00023136"/>
    </source>
</evidence>
<dbReference type="InterPro" id="IPR039565">
    <property type="entry name" value="BamD-like"/>
</dbReference>
<dbReference type="InterPro" id="IPR011990">
    <property type="entry name" value="TPR-like_helical_dom_sf"/>
</dbReference>
<dbReference type="Proteomes" id="UP000075391">
    <property type="component" value="Unassembled WGS sequence"/>
</dbReference>
<dbReference type="EMBL" id="LUKF01000019">
    <property type="protein sequence ID" value="KYG60719.1"/>
    <property type="molecule type" value="Genomic_DNA"/>
</dbReference>
<dbReference type="Pfam" id="PF13525">
    <property type="entry name" value="YfiO"/>
    <property type="match status" value="1"/>
</dbReference>
<keyword evidence="2" id="KW-0472">Membrane</keyword>
<dbReference type="Gene3D" id="1.25.40.10">
    <property type="entry name" value="Tetratricopeptide repeat domain"/>
    <property type="match status" value="1"/>
</dbReference>
<comment type="caution">
    <text evidence="5">The sequence shown here is derived from an EMBL/GenBank/DDBJ whole genome shotgun (WGS) entry which is preliminary data.</text>
</comment>
<feature type="domain" description="Outer membrane lipoprotein BamD-like" evidence="4">
    <location>
        <begin position="32"/>
        <end position="224"/>
    </location>
</feature>
<reference evidence="5 6" key="1">
    <citation type="submission" date="2016-03" db="EMBL/GenBank/DDBJ databases">
        <authorList>
            <person name="Ploux O."/>
        </authorList>
    </citation>
    <scope>NUCLEOTIDE SEQUENCE [LARGE SCALE GENOMIC DNA]</scope>
    <source>
        <strain evidence="5 6">BER2</strain>
    </source>
</reference>
<evidence type="ECO:0000256" key="3">
    <source>
        <dbReference type="ARBA" id="ARBA00023237"/>
    </source>
</evidence>
<dbReference type="OrthoDB" id="5290732at2"/>
<evidence type="ECO:0000313" key="5">
    <source>
        <dbReference type="EMBL" id="KYG60719.1"/>
    </source>
</evidence>